<name>A0A1M7J9K5_9BACI</name>
<protein>
    <recommendedName>
        <fullName evidence="3">Sulfurtransferase</fullName>
    </recommendedName>
</protein>
<accession>A0A1M7J9K5</accession>
<reference evidence="1 2" key="1">
    <citation type="submission" date="2016-11" db="EMBL/GenBank/DDBJ databases">
        <authorList>
            <person name="Jaros S."/>
            <person name="Januszkiewicz K."/>
            <person name="Wedrychowicz H."/>
        </authorList>
    </citation>
    <scope>NUCLEOTIDE SEQUENCE [LARGE SCALE GENOMIC DNA]</scope>
    <source>
        <strain evidence="1 2">CGMCC 1.10681</strain>
    </source>
</reference>
<dbReference type="STRING" id="1027249.SAMN05216179_0292"/>
<evidence type="ECO:0000313" key="2">
    <source>
        <dbReference type="Proteomes" id="UP000184184"/>
    </source>
</evidence>
<dbReference type="EMBL" id="FRCZ01000001">
    <property type="protein sequence ID" value="SHM49674.1"/>
    <property type="molecule type" value="Genomic_DNA"/>
</dbReference>
<dbReference type="OrthoDB" id="2967651at2"/>
<dbReference type="SUPFAM" id="SSF52821">
    <property type="entry name" value="Rhodanese/Cell cycle control phosphatase"/>
    <property type="match status" value="1"/>
</dbReference>
<dbReference type="AlphaFoldDB" id="A0A1M7J9K5"/>
<proteinExistence type="predicted"/>
<gene>
    <name evidence="1" type="ORF">SAMN05216179_0292</name>
</gene>
<keyword evidence="2" id="KW-1185">Reference proteome</keyword>
<dbReference type="Gene3D" id="3.40.250.10">
    <property type="entry name" value="Rhodanese-like domain"/>
    <property type="match status" value="1"/>
</dbReference>
<dbReference type="InterPro" id="IPR036873">
    <property type="entry name" value="Rhodanese-like_dom_sf"/>
</dbReference>
<sequence>MSILWLIAIVMIVVTAHLIYTRYVPIKGVPCVDPNIECNHDKVTLDIRDYQKAAKDKVEGAIVIPVPYLRRYYSEISSQSIYVIASNHLEKNLAIRFLKNKGFHVIGYTLTDCQCKKKIEQMV</sequence>
<organism evidence="1 2">
    <name type="scientific">Gracilibacillus kekensis</name>
    <dbReference type="NCBI Taxonomy" id="1027249"/>
    <lineage>
        <taxon>Bacteria</taxon>
        <taxon>Bacillati</taxon>
        <taxon>Bacillota</taxon>
        <taxon>Bacilli</taxon>
        <taxon>Bacillales</taxon>
        <taxon>Bacillaceae</taxon>
        <taxon>Gracilibacillus</taxon>
    </lineage>
</organism>
<dbReference type="Proteomes" id="UP000184184">
    <property type="component" value="Unassembled WGS sequence"/>
</dbReference>
<dbReference type="RefSeq" id="WP_073198970.1">
    <property type="nucleotide sequence ID" value="NZ_FRCZ01000001.1"/>
</dbReference>
<evidence type="ECO:0008006" key="3">
    <source>
        <dbReference type="Google" id="ProtNLM"/>
    </source>
</evidence>
<evidence type="ECO:0000313" key="1">
    <source>
        <dbReference type="EMBL" id="SHM49674.1"/>
    </source>
</evidence>